<proteinExistence type="predicted"/>
<protein>
    <submittedName>
        <fullName evidence="1">32890_t:CDS:1</fullName>
    </submittedName>
</protein>
<gene>
    <name evidence="1" type="ORF">RPERSI_LOCUS2585</name>
</gene>
<evidence type="ECO:0000313" key="1">
    <source>
        <dbReference type="EMBL" id="CAG8518439.1"/>
    </source>
</evidence>
<name>A0ACA9LAP4_9GLOM</name>
<reference evidence="1" key="1">
    <citation type="submission" date="2021-06" db="EMBL/GenBank/DDBJ databases">
        <authorList>
            <person name="Kallberg Y."/>
            <person name="Tangrot J."/>
            <person name="Rosling A."/>
        </authorList>
    </citation>
    <scope>NUCLEOTIDE SEQUENCE</scope>
    <source>
        <strain evidence="1">MA461A</strain>
    </source>
</reference>
<dbReference type="Proteomes" id="UP000789920">
    <property type="component" value="Unassembled WGS sequence"/>
</dbReference>
<accession>A0ACA9LAP4</accession>
<evidence type="ECO:0000313" key="2">
    <source>
        <dbReference type="Proteomes" id="UP000789920"/>
    </source>
</evidence>
<dbReference type="EMBL" id="CAJVQC010002883">
    <property type="protein sequence ID" value="CAG8518439.1"/>
    <property type="molecule type" value="Genomic_DNA"/>
</dbReference>
<organism evidence="1 2">
    <name type="scientific">Racocetra persica</name>
    <dbReference type="NCBI Taxonomy" id="160502"/>
    <lineage>
        <taxon>Eukaryota</taxon>
        <taxon>Fungi</taxon>
        <taxon>Fungi incertae sedis</taxon>
        <taxon>Mucoromycota</taxon>
        <taxon>Glomeromycotina</taxon>
        <taxon>Glomeromycetes</taxon>
        <taxon>Diversisporales</taxon>
        <taxon>Gigasporaceae</taxon>
        <taxon>Racocetra</taxon>
    </lineage>
</organism>
<feature type="non-terminal residue" evidence="1">
    <location>
        <position position="514"/>
    </location>
</feature>
<sequence>MDVRILQSYHLPQPIGKPIAKCVAAQDWLAIKVLPQRIHIFFKESLREIWRFPADPIEISQDGLYKSSETVSGLAISFLVLTADGSIWRIPLAQRQKRNIDVDSQDPSPLRQIRKIIDEYNSLFSPPTLITVTDVHKILQQPRICALRPHNLFNRNGMLMISEDGEIGFLSLVNRLPSNQVLFRHEQRIEGDLSAYENSVNANSFNFVTQVSDDLAMVAFNSSQKFQEEILLTGYSNGLVLFQPLILDAPPPCAITALNESLQAIYTLSIKREVTDESELLLLRPLIEEKVDNAFLFVGSEGTIALMCMAPKKNDDSNVKSIAYKEYFVPAPVHSSFAFKNRLIVTVEDGNIVVINFDRDMFSEGIVTLSYHCISDQGSNDGILYALSNNGRLIRSSFKTTSEDKPSYMMSNEELKEKTKNQLNNIAELTTKQTTLEKTNQLLNSAIAARNLVIPELQRLYKKRDKAADSNPPLKVECYPVTMSTSLNGSVINRTFVKVRLTSQLGINWTHMWS</sequence>
<keyword evidence="2" id="KW-1185">Reference proteome</keyword>
<comment type="caution">
    <text evidence="1">The sequence shown here is derived from an EMBL/GenBank/DDBJ whole genome shotgun (WGS) entry which is preliminary data.</text>
</comment>